<accession>A0A3E3ABS6</accession>
<dbReference type="Proteomes" id="UP001211987">
    <property type="component" value="Unassembled WGS sequence"/>
</dbReference>
<name>A0A3E3ABS6_9FIRM</name>
<gene>
    <name evidence="2" type="ORF">DXB93_00145</name>
    <name evidence="1" type="ORF">PM738_03120</name>
</gene>
<evidence type="ECO:0000313" key="3">
    <source>
        <dbReference type="Proteomes" id="UP000261032"/>
    </source>
</evidence>
<dbReference type="GeneID" id="64198045"/>
<comment type="caution">
    <text evidence="2">The sequence shown here is derived from an EMBL/GenBank/DDBJ whole genome shotgun (WGS) entry which is preliminary data.</text>
</comment>
<dbReference type="RefSeq" id="WP_003537221.1">
    <property type="nucleotide sequence ID" value="NZ_AP031443.1"/>
</dbReference>
<sequence length="73" mass="8565">MIFDELLKGQLLTNDCNNYLIATNTGEIIESCYRCLHRREKKALELYKKDISIINTKIIDNNFERTLCIIVDL</sequence>
<reference evidence="1" key="2">
    <citation type="submission" date="2023-01" db="EMBL/GenBank/DDBJ databases">
        <title>Human gut microbiome strain richness.</title>
        <authorList>
            <person name="Chen-Liaw A."/>
        </authorList>
    </citation>
    <scope>NUCLEOTIDE SEQUENCE</scope>
    <source>
        <strain evidence="1">1001217st2_G6_1001217B_191108</strain>
    </source>
</reference>
<dbReference type="AlphaFoldDB" id="A0A3E3ABS6"/>
<protein>
    <submittedName>
        <fullName evidence="2">Uncharacterized protein</fullName>
    </submittedName>
</protein>
<organism evidence="2 3">
    <name type="scientific">Thomasclavelia ramosa</name>
    <dbReference type="NCBI Taxonomy" id="1547"/>
    <lineage>
        <taxon>Bacteria</taxon>
        <taxon>Bacillati</taxon>
        <taxon>Bacillota</taxon>
        <taxon>Erysipelotrichia</taxon>
        <taxon>Erysipelotrichales</taxon>
        <taxon>Coprobacillaceae</taxon>
        <taxon>Thomasclavelia</taxon>
    </lineage>
</organism>
<dbReference type="EMBL" id="QUSL01000001">
    <property type="protein sequence ID" value="RGD87127.1"/>
    <property type="molecule type" value="Genomic_DNA"/>
</dbReference>
<reference evidence="2 3" key="1">
    <citation type="submission" date="2018-08" db="EMBL/GenBank/DDBJ databases">
        <title>A genome reference for cultivated species of the human gut microbiota.</title>
        <authorList>
            <person name="Zou Y."/>
            <person name="Xue W."/>
            <person name="Luo G."/>
        </authorList>
    </citation>
    <scope>NUCLEOTIDE SEQUENCE [LARGE SCALE GENOMIC DNA]</scope>
    <source>
        <strain evidence="2 3">OM06-4</strain>
    </source>
</reference>
<dbReference type="Proteomes" id="UP000261032">
    <property type="component" value="Unassembled WGS sequence"/>
</dbReference>
<dbReference type="EMBL" id="JAQLKE010000003">
    <property type="protein sequence ID" value="MDB7082780.1"/>
    <property type="molecule type" value="Genomic_DNA"/>
</dbReference>
<proteinExistence type="predicted"/>
<evidence type="ECO:0000313" key="1">
    <source>
        <dbReference type="EMBL" id="MDB7082780.1"/>
    </source>
</evidence>
<evidence type="ECO:0000313" key="2">
    <source>
        <dbReference type="EMBL" id="RGD87127.1"/>
    </source>
</evidence>